<dbReference type="InterPro" id="IPR028976">
    <property type="entry name" value="CheC-like_sf"/>
</dbReference>
<evidence type="ECO:0000313" key="3">
    <source>
        <dbReference type="EMBL" id="MSU08672.1"/>
    </source>
</evidence>
<comment type="caution">
    <text evidence="3">The sequence shown here is derived from an EMBL/GenBank/DDBJ whole genome shotgun (WGS) entry which is preliminary data.</text>
</comment>
<reference evidence="3 4" key="1">
    <citation type="submission" date="2019-08" db="EMBL/GenBank/DDBJ databases">
        <title>In-depth cultivation of the pig gut microbiome towards novel bacterial diversity and tailored functional studies.</title>
        <authorList>
            <person name="Wylensek D."/>
            <person name="Hitch T.C.A."/>
            <person name="Clavel T."/>
        </authorList>
    </citation>
    <scope>NUCLEOTIDE SEQUENCE [LARGE SCALE GENOMIC DNA]</scope>
    <source>
        <strain evidence="3 4">WCA-693-APC-5D-A</strain>
    </source>
</reference>
<evidence type="ECO:0000256" key="1">
    <source>
        <dbReference type="ARBA" id="ARBA00022500"/>
    </source>
</evidence>
<proteinExistence type="predicted"/>
<dbReference type="RefSeq" id="WP_154406831.1">
    <property type="nucleotide sequence ID" value="NZ_VUNR01000010.1"/>
</dbReference>
<dbReference type="SUPFAM" id="SSF103039">
    <property type="entry name" value="CheC-like"/>
    <property type="match status" value="1"/>
</dbReference>
<keyword evidence="1" id="KW-0145">Chemotaxis</keyword>
<dbReference type="AlphaFoldDB" id="A0A6I2UI46"/>
<accession>A0A6I2UI46</accession>
<evidence type="ECO:0000259" key="2">
    <source>
        <dbReference type="Pfam" id="PF13690"/>
    </source>
</evidence>
<evidence type="ECO:0000313" key="4">
    <source>
        <dbReference type="Proteomes" id="UP000433181"/>
    </source>
</evidence>
<gene>
    <name evidence="3" type="ORF">FYJ84_06710</name>
</gene>
<dbReference type="EMBL" id="VUNR01000010">
    <property type="protein sequence ID" value="MSU08672.1"/>
    <property type="molecule type" value="Genomic_DNA"/>
</dbReference>
<sequence>MANRYFSQYLLNKGVLTPENAGEMLAKSLNVTPELSVLALEKGLINSEQALELAEAAGFIRAALGKNYLTALQLDDLKKAVPERSACLGQVLLDEGVVGLSELAKLFEESVAPDCHPVETAVHDMLVSWNADENDYGYIKDYVELFLGALQRFMNTDALIIQGDNSDGVDTTYLTYQSMGGALQLTVGCRMNGDVMLAMAKRFSGEALTDVDEMAIDCIEEFCNVLNGLYIVNMSGKSQDMDLDMPQTVENGEPGGDSVFQLRVETEFGGFVLYLSMDGFVFEDGKPLHW</sequence>
<dbReference type="GeneID" id="96778605"/>
<dbReference type="InterPro" id="IPR028051">
    <property type="entry name" value="CheX-like_dom"/>
</dbReference>
<name>A0A6I2UI46_9FIRM</name>
<dbReference type="Pfam" id="PF13690">
    <property type="entry name" value="CheX"/>
    <property type="match status" value="1"/>
</dbReference>
<organism evidence="3 4">
    <name type="scientific">Anaerovibrio slackiae</name>
    <dbReference type="NCBI Taxonomy" id="2652309"/>
    <lineage>
        <taxon>Bacteria</taxon>
        <taxon>Bacillati</taxon>
        <taxon>Bacillota</taxon>
        <taxon>Negativicutes</taxon>
        <taxon>Selenomonadales</taxon>
        <taxon>Selenomonadaceae</taxon>
        <taxon>Anaerovibrio</taxon>
    </lineage>
</organism>
<dbReference type="Gene3D" id="3.40.1550.10">
    <property type="entry name" value="CheC-like"/>
    <property type="match status" value="1"/>
</dbReference>
<protein>
    <submittedName>
        <fullName evidence="3">Chemotaxis protein CheX</fullName>
    </submittedName>
</protein>
<dbReference type="GO" id="GO:0006935">
    <property type="term" value="P:chemotaxis"/>
    <property type="evidence" value="ECO:0007669"/>
    <property type="project" value="UniProtKB-KW"/>
</dbReference>
<feature type="domain" description="Chemotaxis phosphatase CheX-like" evidence="2">
    <location>
        <begin position="179"/>
        <end position="252"/>
    </location>
</feature>
<keyword evidence="4" id="KW-1185">Reference proteome</keyword>
<dbReference type="Proteomes" id="UP000433181">
    <property type="component" value="Unassembled WGS sequence"/>
</dbReference>